<dbReference type="EMBL" id="POUA01000117">
    <property type="protein sequence ID" value="PZG44757.1"/>
    <property type="molecule type" value="Genomic_DNA"/>
</dbReference>
<dbReference type="RefSeq" id="WP_111168348.1">
    <property type="nucleotide sequence ID" value="NZ_POUA01000117.1"/>
</dbReference>
<feature type="region of interest" description="Disordered" evidence="1">
    <location>
        <begin position="1"/>
        <end position="21"/>
    </location>
</feature>
<keyword evidence="3" id="KW-1185">Reference proteome</keyword>
<feature type="compositionally biased region" description="Basic and acidic residues" evidence="1">
    <location>
        <begin position="8"/>
        <end position="17"/>
    </location>
</feature>
<dbReference type="Proteomes" id="UP000248544">
    <property type="component" value="Unassembled WGS sequence"/>
</dbReference>
<dbReference type="AlphaFoldDB" id="A0A2W2HEY7"/>
<comment type="caution">
    <text evidence="2">The sequence shown here is derived from an EMBL/GenBank/DDBJ whole genome shotgun (WGS) entry which is preliminary data.</text>
</comment>
<evidence type="ECO:0000256" key="1">
    <source>
        <dbReference type="SAM" id="MobiDB-lite"/>
    </source>
</evidence>
<reference evidence="2 3" key="1">
    <citation type="submission" date="2018-01" db="EMBL/GenBank/DDBJ databases">
        <title>Draft genome sequence of Sphaerisporangium sp. 7K107.</title>
        <authorList>
            <person name="Sahin N."/>
            <person name="Saygin H."/>
            <person name="Ay H."/>
        </authorList>
    </citation>
    <scope>NUCLEOTIDE SEQUENCE [LARGE SCALE GENOMIC DNA]</scope>
    <source>
        <strain evidence="2 3">7K107</strain>
    </source>
</reference>
<organism evidence="2 3">
    <name type="scientific">Spongiactinospora gelatinilytica</name>
    <dbReference type="NCBI Taxonomy" id="2666298"/>
    <lineage>
        <taxon>Bacteria</taxon>
        <taxon>Bacillati</taxon>
        <taxon>Actinomycetota</taxon>
        <taxon>Actinomycetes</taxon>
        <taxon>Streptosporangiales</taxon>
        <taxon>Streptosporangiaceae</taxon>
        <taxon>Spongiactinospora</taxon>
    </lineage>
</organism>
<gene>
    <name evidence="2" type="ORF">C1I98_16540</name>
</gene>
<dbReference type="SUPFAM" id="SSF53335">
    <property type="entry name" value="S-adenosyl-L-methionine-dependent methyltransferases"/>
    <property type="match status" value="1"/>
</dbReference>
<dbReference type="InterPro" id="IPR029063">
    <property type="entry name" value="SAM-dependent_MTases_sf"/>
</dbReference>
<evidence type="ECO:0000313" key="2">
    <source>
        <dbReference type="EMBL" id="PZG44757.1"/>
    </source>
</evidence>
<accession>A0A2W2HEY7</accession>
<evidence type="ECO:0000313" key="3">
    <source>
        <dbReference type="Proteomes" id="UP000248544"/>
    </source>
</evidence>
<sequence>MARTSPHHVGDPEDVLDRMAGAPVPGGTAVVIEWSHEKFDAPTATWCLDRLPEAAEPGWPHRHRDRWRASGGSWETYGAAWAREEGLCGGQDIVRALRRRFTTPLSEEGPYFFSDPDGVTAADEQAAIDAGRIRATGIRYVGRGPA</sequence>
<protein>
    <submittedName>
        <fullName evidence="2">Uncharacterized protein</fullName>
    </submittedName>
</protein>
<name>A0A2W2HEY7_9ACTN</name>
<proteinExistence type="predicted"/>